<dbReference type="OrthoDB" id="415825at2759"/>
<organism evidence="2 3">
    <name type="scientific">Nematocida displodere</name>
    <dbReference type="NCBI Taxonomy" id="1805483"/>
    <lineage>
        <taxon>Eukaryota</taxon>
        <taxon>Fungi</taxon>
        <taxon>Fungi incertae sedis</taxon>
        <taxon>Microsporidia</taxon>
        <taxon>Nematocida</taxon>
    </lineage>
</organism>
<dbReference type="InterPro" id="IPR016169">
    <property type="entry name" value="FAD-bd_PCMH_sub2"/>
</dbReference>
<dbReference type="AlphaFoldDB" id="A0A177EM29"/>
<dbReference type="InterPro" id="IPR016166">
    <property type="entry name" value="FAD-bd_PCMH"/>
</dbReference>
<name>A0A177EM29_9MICR</name>
<dbReference type="SUPFAM" id="SSF56176">
    <property type="entry name" value="FAD-binding/transporter-associated domain-like"/>
    <property type="match status" value="1"/>
</dbReference>
<dbReference type="GO" id="GO:0071949">
    <property type="term" value="F:FAD binding"/>
    <property type="evidence" value="ECO:0007669"/>
    <property type="project" value="InterPro"/>
</dbReference>
<dbReference type="Gene3D" id="3.30.465.10">
    <property type="match status" value="1"/>
</dbReference>
<dbReference type="RefSeq" id="XP_067545640.1">
    <property type="nucleotide sequence ID" value="XM_067687932.1"/>
</dbReference>
<dbReference type="EMBL" id="LTDL01000014">
    <property type="protein sequence ID" value="OAG32039.1"/>
    <property type="molecule type" value="Genomic_DNA"/>
</dbReference>
<keyword evidence="3" id="KW-1185">Reference proteome</keyword>
<evidence type="ECO:0000313" key="3">
    <source>
        <dbReference type="Proteomes" id="UP000185944"/>
    </source>
</evidence>
<comment type="caution">
    <text evidence="2">The sequence shown here is derived from an EMBL/GenBank/DDBJ whole genome shotgun (WGS) entry which is preliminary data.</text>
</comment>
<dbReference type="VEuPathDB" id="MicrosporidiaDB:NEDG_00514"/>
<evidence type="ECO:0000313" key="2">
    <source>
        <dbReference type="EMBL" id="OAG32039.1"/>
    </source>
</evidence>
<dbReference type="Proteomes" id="UP000185944">
    <property type="component" value="Unassembled WGS sequence"/>
</dbReference>
<protein>
    <recommendedName>
        <fullName evidence="1">FAD-binding PCMH-type domain-containing protein</fullName>
    </recommendedName>
</protein>
<dbReference type="InterPro" id="IPR036318">
    <property type="entry name" value="FAD-bd_PCMH-like_sf"/>
</dbReference>
<reference evidence="2 3" key="1">
    <citation type="submission" date="2016-02" db="EMBL/GenBank/DDBJ databases">
        <title>Discovery of a natural microsporidian pathogen with a broad tissue tropism in Caenorhabditis elegans.</title>
        <authorList>
            <person name="Luallen R.J."/>
            <person name="Reinke A.W."/>
            <person name="Tong L."/>
            <person name="Botts M.R."/>
            <person name="Felix M.-A."/>
            <person name="Troemel E.R."/>
        </authorList>
    </citation>
    <scope>NUCLEOTIDE SEQUENCE [LARGE SCALE GENOMIC DNA]</scope>
    <source>
        <strain evidence="2 3">JUm2807</strain>
    </source>
</reference>
<accession>A0A177EM29</accession>
<dbReference type="InterPro" id="IPR006094">
    <property type="entry name" value="Oxid_FAD_bind_N"/>
</dbReference>
<dbReference type="GeneID" id="93646864"/>
<dbReference type="Pfam" id="PF01565">
    <property type="entry name" value="FAD_binding_4"/>
    <property type="match status" value="1"/>
</dbReference>
<gene>
    <name evidence="2" type="ORF">NEDG_00514</name>
</gene>
<dbReference type="PROSITE" id="PS51387">
    <property type="entry name" value="FAD_PCMH"/>
    <property type="match status" value="1"/>
</dbReference>
<evidence type="ECO:0000259" key="1">
    <source>
        <dbReference type="PROSITE" id="PS51387"/>
    </source>
</evidence>
<sequence length="493" mass="55584">MVYYSNFFQLTSRIRNMMRGKILLGSILLISTLTLLAGLFMHFQASPKLTPLTPELSKHAAMRDSKGVFYPGALEEVKTLIVAAKEDRVKICLVGTGMSQNSQNNGGNGFLLMNLKKMNHVEIDAKQKTATIQGNVTFSEMEQEANKHKLATKVRQASGIFGIVSSICTNVHGWDLKAGCIEHTVRTLYVLDSDCNEIIAQQGDLIFKNTVGSFGGTYLIYGAVIELTDNIPLEGVFIERDTVEEALEELPGFDDDVDMGLITVGRTKCYLRKFSAVSRTPTVSKDLKPEGTLGTYAERLLIDVVRTCALLRLKKPVEWVYEQILLKTLSTPQKMLRNEFMNVSVNAINKPLKGVLYHHKVCLVEYFVKKEDVPDLVELFRKEYSNTIVLNAALRFVKAQKNSCSIYAKTDMYALVICWDQRQDPAGLKRSQQRNERILEFLADRSGTFYMAYKNKPEDIASFYPEFVRNLNIHNTIFSNQMIEAIRNVSPPA</sequence>
<feature type="domain" description="FAD-binding PCMH-type" evidence="1">
    <location>
        <begin position="61"/>
        <end position="230"/>
    </location>
</feature>
<proteinExistence type="predicted"/>